<dbReference type="RefSeq" id="WP_189462687.1">
    <property type="nucleotide sequence ID" value="NZ_BMXN01000002.1"/>
</dbReference>
<dbReference type="NCBIfam" id="TIGR04282">
    <property type="entry name" value="glyco_like_cofC"/>
    <property type="match status" value="1"/>
</dbReference>
<protein>
    <recommendedName>
        <fullName evidence="3">Glycosyltransferase</fullName>
    </recommendedName>
</protein>
<dbReference type="AlphaFoldDB" id="A0A8H9IQT1"/>
<dbReference type="SUPFAM" id="SSF53448">
    <property type="entry name" value="Nucleotide-diphospho-sugar transferases"/>
    <property type="match status" value="1"/>
</dbReference>
<evidence type="ECO:0000313" key="1">
    <source>
        <dbReference type="EMBL" id="GHD55031.1"/>
    </source>
</evidence>
<sequence length="208" mass="22629">MPVDSLPAHLHLLAKAPLPGHAKTRLIPALGPQGAADTHATMVRHCVATACEALGASQVTLWTSLEHNHPLFLELQAQHGIALAAQQPGDVGMRVRRALNHTSGYPAMVMGTDCPSISVAMLRRCRAALATFDVVILPAEDGGYGLIGSQQDYPELFMAIPWGTEQVLSVTRERLAALGLEAAYPDTMWDIDRPEDWFRWQQLHQASV</sequence>
<gene>
    <name evidence="1" type="ORF">GCM10007157_04250</name>
</gene>
<dbReference type="Gene3D" id="3.90.550.10">
    <property type="entry name" value="Spore Coat Polysaccharide Biosynthesis Protein SpsA, Chain A"/>
    <property type="match status" value="1"/>
</dbReference>
<keyword evidence="2" id="KW-1185">Reference proteome</keyword>
<evidence type="ECO:0008006" key="3">
    <source>
        <dbReference type="Google" id="ProtNLM"/>
    </source>
</evidence>
<dbReference type="EMBL" id="BMXN01000002">
    <property type="protein sequence ID" value="GHD55031.1"/>
    <property type="molecule type" value="Genomic_DNA"/>
</dbReference>
<evidence type="ECO:0000313" key="2">
    <source>
        <dbReference type="Proteomes" id="UP000623776"/>
    </source>
</evidence>
<dbReference type="InterPro" id="IPR029044">
    <property type="entry name" value="Nucleotide-diphossugar_trans"/>
</dbReference>
<organism evidence="1 2">
    <name type="scientific">Vreelandella hamiltonii</name>
    <dbReference type="NCBI Taxonomy" id="502829"/>
    <lineage>
        <taxon>Bacteria</taxon>
        <taxon>Pseudomonadati</taxon>
        <taxon>Pseudomonadota</taxon>
        <taxon>Gammaproteobacteria</taxon>
        <taxon>Oceanospirillales</taxon>
        <taxon>Halomonadaceae</taxon>
        <taxon>Vreelandella</taxon>
    </lineage>
</organism>
<reference evidence="2" key="1">
    <citation type="journal article" date="2019" name="Int. J. Syst. Evol. Microbiol.">
        <title>The Global Catalogue of Microorganisms (GCM) 10K type strain sequencing project: providing services to taxonomists for standard genome sequencing and annotation.</title>
        <authorList>
            <consortium name="The Broad Institute Genomics Platform"/>
            <consortium name="The Broad Institute Genome Sequencing Center for Infectious Disease"/>
            <person name="Wu L."/>
            <person name="Ma J."/>
        </authorList>
    </citation>
    <scope>NUCLEOTIDE SEQUENCE [LARGE SCALE GENOMIC DNA]</scope>
    <source>
        <strain evidence="2">KCTC 22154</strain>
    </source>
</reference>
<name>A0A8H9IQT1_9GAMM</name>
<dbReference type="PANTHER" id="PTHR36529">
    <property type="entry name" value="SLL1095 PROTEIN"/>
    <property type="match status" value="1"/>
</dbReference>
<dbReference type="PANTHER" id="PTHR36529:SF1">
    <property type="entry name" value="GLYCOSYLTRANSFERASE"/>
    <property type="match status" value="1"/>
</dbReference>
<comment type="caution">
    <text evidence="1">The sequence shown here is derived from an EMBL/GenBank/DDBJ whole genome shotgun (WGS) entry which is preliminary data.</text>
</comment>
<dbReference type="Proteomes" id="UP000623776">
    <property type="component" value="Unassembled WGS sequence"/>
</dbReference>
<dbReference type="InterPro" id="IPR018641">
    <property type="entry name" value="Trfase_1_rSAM/seldom-assoc"/>
</dbReference>
<proteinExistence type="predicted"/>
<dbReference type="Pfam" id="PF09837">
    <property type="entry name" value="DUF2064"/>
    <property type="match status" value="1"/>
</dbReference>
<accession>A0A8H9IQT1</accession>